<name>A0ABX0Z0W1_STRTL</name>
<dbReference type="SUPFAM" id="SSF46785">
    <property type="entry name" value="Winged helix' DNA-binding domain"/>
    <property type="match status" value="1"/>
</dbReference>
<evidence type="ECO:0000313" key="2">
    <source>
        <dbReference type="EMBL" id="NJP16981.1"/>
    </source>
</evidence>
<dbReference type="PROSITE" id="PS50995">
    <property type="entry name" value="HTH_MARR_2"/>
    <property type="match status" value="1"/>
</dbReference>
<accession>A0ABX0Z0W1</accession>
<dbReference type="SMART" id="SM00347">
    <property type="entry name" value="HTH_MARR"/>
    <property type="match status" value="1"/>
</dbReference>
<sequence>MSTDDHAEAFDEFDQWRRLTLMVGQLNQALEKTLAREYRVSLPETLVLAELRHSPEHAARLQELAARVGLDQSSMSRLVTRLEHKGLAARATCQHDRRGVYCMLTPEGAERGEQAEARCRAELSKLLRIASFDDRWAPLVASFRFGAAAESAAA</sequence>
<dbReference type="InterPro" id="IPR036388">
    <property type="entry name" value="WH-like_DNA-bd_sf"/>
</dbReference>
<evidence type="ECO:0000259" key="1">
    <source>
        <dbReference type="PROSITE" id="PS50995"/>
    </source>
</evidence>
<dbReference type="PRINTS" id="PR00598">
    <property type="entry name" value="HTHMARR"/>
</dbReference>
<evidence type="ECO:0000313" key="3">
    <source>
        <dbReference type="Proteomes" id="UP000635996"/>
    </source>
</evidence>
<dbReference type="InterPro" id="IPR036390">
    <property type="entry name" value="WH_DNA-bd_sf"/>
</dbReference>
<proteinExistence type="predicted"/>
<dbReference type="Pfam" id="PF01047">
    <property type="entry name" value="MarR"/>
    <property type="match status" value="1"/>
</dbReference>
<dbReference type="Proteomes" id="UP000635996">
    <property type="component" value="Unassembled WGS sequence"/>
</dbReference>
<comment type="caution">
    <text evidence="2">The sequence shown here is derived from an EMBL/GenBank/DDBJ whole genome shotgun (WGS) entry which is preliminary data.</text>
</comment>
<dbReference type="InterPro" id="IPR039422">
    <property type="entry name" value="MarR/SlyA-like"/>
</dbReference>
<dbReference type="PANTHER" id="PTHR33164">
    <property type="entry name" value="TRANSCRIPTIONAL REGULATOR, MARR FAMILY"/>
    <property type="match status" value="1"/>
</dbReference>
<dbReference type="EMBL" id="JAATEL010000030">
    <property type="protein sequence ID" value="NJP16981.1"/>
    <property type="molecule type" value="Genomic_DNA"/>
</dbReference>
<protein>
    <submittedName>
        <fullName evidence="2">MarR family transcriptional regulator</fullName>
    </submittedName>
</protein>
<dbReference type="Gene3D" id="1.10.10.10">
    <property type="entry name" value="Winged helix-like DNA-binding domain superfamily/Winged helix DNA-binding domain"/>
    <property type="match status" value="1"/>
</dbReference>
<dbReference type="PANTHER" id="PTHR33164:SF99">
    <property type="entry name" value="MARR FAMILY REGULATORY PROTEIN"/>
    <property type="match status" value="1"/>
</dbReference>
<dbReference type="RefSeq" id="WP_125499930.1">
    <property type="nucleotide sequence ID" value="NZ_BMVZ01000027.1"/>
</dbReference>
<feature type="domain" description="HTH marR-type" evidence="1">
    <location>
        <begin position="12"/>
        <end position="154"/>
    </location>
</feature>
<organism evidence="2 3">
    <name type="scientific">Streptomyces thermoviolaceus subsp. thermoviolaceus</name>
    <dbReference type="NCBI Taxonomy" id="66860"/>
    <lineage>
        <taxon>Bacteria</taxon>
        <taxon>Bacillati</taxon>
        <taxon>Actinomycetota</taxon>
        <taxon>Actinomycetes</taxon>
        <taxon>Kitasatosporales</taxon>
        <taxon>Streptomycetaceae</taxon>
        <taxon>Streptomyces</taxon>
    </lineage>
</organism>
<gene>
    <name evidence="2" type="ORF">HCJ95_22555</name>
</gene>
<reference evidence="2 3" key="1">
    <citation type="submission" date="2020-03" db="EMBL/GenBank/DDBJ databases">
        <title>WGS of actinomycetes isolated from Thailand.</title>
        <authorList>
            <person name="Thawai C."/>
        </authorList>
    </citation>
    <scope>NUCLEOTIDE SEQUENCE [LARGE SCALE GENOMIC DNA]</scope>
    <source>
        <strain evidence="2 3">NBRC 13905</strain>
    </source>
</reference>
<dbReference type="InterPro" id="IPR000835">
    <property type="entry name" value="HTH_MarR-typ"/>
</dbReference>
<keyword evidence="3" id="KW-1185">Reference proteome</keyword>